<sequence length="1276" mass="144085">FSPSRRISCFVYLHTNFKVPEDHFWAVCISKMANELFVLAEVDNLNAVFAPLKSVHRIKYTCFSVSRNFLIFGATSGGLYVFRREPCIFLQLLPNKEGSITQVSVSPDEKFFAFSTMKGVVCILERSQSFKVRRIQMSVEHHGSEVTAMQWNLCSSELFIGDDSGKISVINASAFVAKNMFQAPSFTLMQLDSRIVQLDWCSDLLLVSTLSRCYICETVKEQYRQIGHKLREGEYGACFYGAEDYCARPSGSQKQGATMVPAFSSRMEGQKLAMYGGLQNLKMFCARPGSRLWEVHIDGTVLSTHHFRQALAVPPTGITRPDDILQGGSVKEASQSETWGQQSFTFTKLYIIAKKFLFTFKRDGICVLDPHKGNVVLWNNSFRDIVDAKTLNDVMYIWTASGHIHAVMMLPVDRFLVRLYLHKQYAVCAQLCEQHNHYLMELAPASSKLQLLVDLGTKLENNEVARKISPLLQEIGKHAEEKRNAQKLKSGIFLVGNMQSLHSRVEEGNNVSLKSCPYIQTPKEKSRSLTASPESNRRKKSEGRQKDWKSVSTTSLPELVHCLNGTGIFTEDSTQFHEKLCAIDVLSNSEDNILVSQTNSELKSIKASDTDSTFPPEALQALKELRHSVLWKSLRQKWEMLEGKMELVGQDITFEPLAVRPADYQEAIFVEEHSNEDVELVHSSSDKLRPGLYFPMLDVSNIIDLCVCLITYEQNGGNKSELIYEFLNAISNIYQLFVTEIRTHCSMADDTAQTSNLRSELNVIGSFPFAHYFTDDMIKIIRDKFHFALQTGYLITWLQSRIQDVQHTEQFPENFKHLYSEDTLKLDVLLSKVLVIYSELFDPTQTLRCIQTSNLRCYYLSLCVILDRYEKGSFSSVSAYASGHSTYDELPPPLLLSTIFFMFSVECVANCCKFSKRVSVKDVWYLVMRLQQHLEGSGRNTDAARSHCYSLLLSYLEKIPESNDCLSEVFADEQLRLYVTAAFEELNSVTSGVCACGFPVLIPQTLRYSDLAEFIVLYYWENNQRYLIELCKKVPSLWYLVLRRRRNEGFNSVLPLIIHLGDTLELANWLSYMDRAAWVQTLDLLTTYQSGTCLNCGSMFTTFSDKLGGVLWSSFGLLIVKALGPHEAVRLLTKYASHIKSGGLDARFFQSCICSAIIDNHAKGLRNEVIDALNEYSKEAAETALFSPVVGPAVEEALKEDLGKQVGFPVASGKHHWGVKLNTVDGNCPCCALPLGSPILMKDGGVNSFRCGHSYHVVCLKRQTQCYICPICTKSS</sequence>
<evidence type="ECO:0000313" key="6">
    <source>
        <dbReference type="EMBL" id="GFG30850.1"/>
    </source>
</evidence>
<dbReference type="InParanoid" id="A0A6L2PHE4"/>
<dbReference type="Pfam" id="PF23756">
    <property type="entry name" value="Beta-prop_HPS5"/>
    <property type="match status" value="1"/>
</dbReference>
<proteinExistence type="predicted"/>
<gene>
    <name evidence="6" type="ORF">Cfor_10265</name>
</gene>
<evidence type="ECO:0000256" key="4">
    <source>
        <dbReference type="SAM" id="MobiDB-lite"/>
    </source>
</evidence>
<organism evidence="6 7">
    <name type="scientific">Coptotermes formosanus</name>
    <name type="common">Formosan subterranean termite</name>
    <dbReference type="NCBI Taxonomy" id="36987"/>
    <lineage>
        <taxon>Eukaryota</taxon>
        <taxon>Metazoa</taxon>
        <taxon>Ecdysozoa</taxon>
        <taxon>Arthropoda</taxon>
        <taxon>Hexapoda</taxon>
        <taxon>Insecta</taxon>
        <taxon>Pterygota</taxon>
        <taxon>Neoptera</taxon>
        <taxon>Polyneoptera</taxon>
        <taxon>Dictyoptera</taxon>
        <taxon>Blattodea</taxon>
        <taxon>Blattoidea</taxon>
        <taxon>Termitoidae</taxon>
        <taxon>Rhinotermitidae</taxon>
        <taxon>Coptotermes</taxon>
    </lineage>
</organism>
<dbReference type="InterPro" id="IPR056499">
    <property type="entry name" value="Beta-prop_HPS5-like"/>
</dbReference>
<dbReference type="AlphaFoldDB" id="A0A6L2PHE4"/>
<evidence type="ECO:0000256" key="2">
    <source>
        <dbReference type="ARBA" id="ARBA00022833"/>
    </source>
</evidence>
<protein>
    <recommendedName>
        <fullName evidence="5">RING-type domain-containing protein</fullName>
    </recommendedName>
</protein>
<evidence type="ECO:0000313" key="7">
    <source>
        <dbReference type="Proteomes" id="UP000502823"/>
    </source>
</evidence>
<dbReference type="GO" id="GO:0008270">
    <property type="term" value="F:zinc ion binding"/>
    <property type="evidence" value="ECO:0007669"/>
    <property type="project" value="UniProtKB-KW"/>
</dbReference>
<evidence type="ECO:0000256" key="3">
    <source>
        <dbReference type="PROSITE-ProRule" id="PRU00175"/>
    </source>
</evidence>
<keyword evidence="1 3" id="KW-0479">Metal-binding</keyword>
<dbReference type="PANTHER" id="PTHR23287">
    <property type="entry name" value="RUBY-EYE2-LIKE PROTEIN"/>
    <property type="match status" value="1"/>
</dbReference>
<dbReference type="Gene3D" id="2.130.10.10">
    <property type="entry name" value="YVTN repeat-like/Quinoprotein amine dehydrogenase"/>
    <property type="match status" value="1"/>
</dbReference>
<evidence type="ECO:0000259" key="5">
    <source>
        <dbReference type="PROSITE" id="PS50089"/>
    </source>
</evidence>
<dbReference type="Proteomes" id="UP000502823">
    <property type="component" value="Unassembled WGS sequence"/>
</dbReference>
<reference evidence="7" key="1">
    <citation type="submission" date="2020-01" db="EMBL/GenBank/DDBJ databases">
        <title>Draft genome sequence of the Termite Coptotermes fromosanus.</title>
        <authorList>
            <person name="Itakura S."/>
            <person name="Yosikawa Y."/>
            <person name="Umezawa K."/>
        </authorList>
    </citation>
    <scope>NUCLEOTIDE SEQUENCE [LARGE SCALE GENOMIC DNA]</scope>
</reference>
<dbReference type="GO" id="GO:0005737">
    <property type="term" value="C:cytoplasm"/>
    <property type="evidence" value="ECO:0007669"/>
    <property type="project" value="TreeGrafter"/>
</dbReference>
<dbReference type="PANTHER" id="PTHR23287:SF18">
    <property type="entry name" value="BLOC-2 COMPLEX MEMBER HPS5"/>
    <property type="match status" value="1"/>
</dbReference>
<accession>A0A6L2PHE4</accession>
<dbReference type="OrthoDB" id="19493at2759"/>
<keyword evidence="1 3" id="KW-0863">Zinc-finger</keyword>
<name>A0A6L2PHE4_COPFO</name>
<feature type="non-terminal residue" evidence="6">
    <location>
        <position position="1"/>
    </location>
</feature>
<dbReference type="PROSITE" id="PS50089">
    <property type="entry name" value="ZF_RING_2"/>
    <property type="match status" value="1"/>
</dbReference>
<dbReference type="InterPro" id="IPR001841">
    <property type="entry name" value="Znf_RING"/>
</dbReference>
<feature type="region of interest" description="Disordered" evidence="4">
    <location>
        <begin position="522"/>
        <end position="550"/>
    </location>
</feature>
<dbReference type="GO" id="GO:0048066">
    <property type="term" value="P:developmental pigmentation"/>
    <property type="evidence" value="ECO:0007669"/>
    <property type="project" value="TreeGrafter"/>
</dbReference>
<comment type="caution">
    <text evidence="6">The sequence shown here is derived from an EMBL/GenBank/DDBJ whole genome shotgun (WGS) entry which is preliminary data.</text>
</comment>
<dbReference type="InterPro" id="IPR036322">
    <property type="entry name" value="WD40_repeat_dom_sf"/>
</dbReference>
<dbReference type="SUPFAM" id="SSF50978">
    <property type="entry name" value="WD40 repeat-like"/>
    <property type="match status" value="1"/>
</dbReference>
<dbReference type="InterPro" id="IPR015943">
    <property type="entry name" value="WD40/YVTN_repeat-like_dom_sf"/>
</dbReference>
<evidence type="ECO:0000256" key="1">
    <source>
        <dbReference type="ARBA" id="ARBA00022771"/>
    </source>
</evidence>
<keyword evidence="7" id="KW-1185">Reference proteome</keyword>
<feature type="domain" description="RING-type" evidence="5">
    <location>
        <begin position="1228"/>
        <end position="1273"/>
    </location>
</feature>
<dbReference type="Pfam" id="PF23757">
    <property type="entry name" value="TPR_HPS5_insect"/>
    <property type="match status" value="1"/>
</dbReference>
<dbReference type="InterPro" id="IPR056446">
    <property type="entry name" value="TPR_HPS5_insects"/>
</dbReference>
<dbReference type="EMBL" id="BLKM01000258">
    <property type="protein sequence ID" value="GFG30850.1"/>
    <property type="molecule type" value="Genomic_DNA"/>
</dbReference>
<keyword evidence="2" id="KW-0862">Zinc</keyword>